<evidence type="ECO:0000259" key="2">
    <source>
        <dbReference type="PROSITE" id="PS50174"/>
    </source>
</evidence>
<feature type="domain" description="G-patch" evidence="2">
    <location>
        <begin position="317"/>
        <end position="368"/>
    </location>
</feature>
<dbReference type="OrthoDB" id="5411533at2759"/>
<dbReference type="GO" id="GO:0045292">
    <property type="term" value="P:mRNA cis splicing, via spliceosome"/>
    <property type="evidence" value="ECO:0007669"/>
    <property type="project" value="InterPro"/>
</dbReference>
<protein>
    <submittedName>
        <fullName evidence="3">DNA-damage-repair/toleration protein-like protein</fullName>
    </submittedName>
</protein>
<dbReference type="Pfam" id="PF00076">
    <property type="entry name" value="RRM_1"/>
    <property type="match status" value="1"/>
</dbReference>
<dbReference type="PANTHER" id="PTHR13288">
    <property type="entry name" value="SPLICING FACTOR 45 SPF45"/>
    <property type="match status" value="1"/>
</dbReference>
<feature type="region of interest" description="Disordered" evidence="1">
    <location>
        <begin position="355"/>
        <end position="382"/>
    </location>
</feature>
<feature type="region of interest" description="Disordered" evidence="1">
    <location>
        <begin position="1"/>
        <end position="170"/>
    </location>
</feature>
<evidence type="ECO:0000313" key="4">
    <source>
        <dbReference type="Proteomes" id="UP000029964"/>
    </source>
</evidence>
<dbReference type="InterPro" id="IPR035979">
    <property type="entry name" value="RBD_domain_sf"/>
</dbReference>
<reference evidence="4" key="1">
    <citation type="journal article" date="2014" name="Genome Announc.">
        <title>Genome sequence and annotation of Acremonium chrysogenum, producer of the beta-lactam antibiotic cephalosporin C.</title>
        <authorList>
            <person name="Terfehr D."/>
            <person name="Dahlmann T.A."/>
            <person name="Specht T."/>
            <person name="Zadra I."/>
            <person name="Kuernsteiner H."/>
            <person name="Kueck U."/>
        </authorList>
    </citation>
    <scope>NUCLEOTIDE SEQUENCE [LARGE SCALE GENOMIC DNA]</scope>
    <source>
        <strain evidence="4">ATCC 11550 / CBS 779.69 / DSM 880 / IAM 14645 / JCM 23072 / IMI 49137</strain>
    </source>
</reference>
<feature type="compositionally biased region" description="Basic and acidic residues" evidence="1">
    <location>
        <begin position="227"/>
        <end position="237"/>
    </location>
</feature>
<dbReference type="InterPro" id="IPR000504">
    <property type="entry name" value="RRM_dom"/>
</dbReference>
<dbReference type="GO" id="GO:0003723">
    <property type="term" value="F:RNA binding"/>
    <property type="evidence" value="ECO:0007669"/>
    <property type="project" value="InterPro"/>
</dbReference>
<dbReference type="FunFam" id="3.30.70.330:FF:000495">
    <property type="entry name" value="Putative G-patch DNA repair protein (Drt111)"/>
    <property type="match status" value="1"/>
</dbReference>
<dbReference type="InterPro" id="IPR000467">
    <property type="entry name" value="G_patch_dom"/>
</dbReference>
<accession>A0A086T7D6</accession>
<dbReference type="Pfam" id="PF01585">
    <property type="entry name" value="G-patch"/>
    <property type="match status" value="1"/>
</dbReference>
<dbReference type="AlphaFoldDB" id="A0A086T7D6"/>
<sequence>MAAPPPRGGLSLYDNLTDPNDPTSSSAATISSAPVLYNQGEHPPADSATKKPLDPVLRFQPIRRPQAKQPSKPKATFPKAIPKPPTADTGAAAPAAAAASAPAPPKSRLADWAATEDDEWRYGTGEKRQRGGRKKKKNRQDVPVQTNWDDLYDPARPTNIEEYLRSDEKVDEVREWKALLYRHRRKLDGSVLSSDDDEGPAPSNQFAPPPSFNAFAPPPPSPPAPLPDHKTDDDAYARRLALSQGQQPVTSIETAHPPPPPPREPSPPPPSIDSSIISRAPVRYTQRTEPDQPPHDPDLPPTLDTPIEAPRSSRPGQAGFAARLMSKYGWSKGTGLGADESGIVNPLRVQVEKRRRKADADGGGWAEPGGKGKIVGGKRRGKDTSRFGTMSEVVVLQNMLENMPDLQAEIADGLGQEIGEECGEKYGRVERLYIDQEQRQVFIKFTDQVSALRAVNELDGRVFNGNAIIPRFYDVEKFDNGVYT</sequence>
<dbReference type="Gene3D" id="3.30.70.330">
    <property type="match status" value="1"/>
</dbReference>
<dbReference type="InterPro" id="IPR040052">
    <property type="entry name" value="RBM17"/>
</dbReference>
<feature type="compositionally biased region" description="Gly residues" evidence="1">
    <location>
        <begin position="361"/>
        <end position="375"/>
    </location>
</feature>
<comment type="caution">
    <text evidence="3">The sequence shown here is derived from an EMBL/GenBank/DDBJ whole genome shotgun (WGS) entry which is preliminary data.</text>
</comment>
<feature type="compositionally biased region" description="Basic and acidic residues" evidence="1">
    <location>
        <begin position="120"/>
        <end position="129"/>
    </location>
</feature>
<dbReference type="STRING" id="857340.A0A086T7D6"/>
<dbReference type="HOGENOM" id="CLU_025002_1_0_1"/>
<dbReference type="InterPro" id="IPR012677">
    <property type="entry name" value="Nucleotide-bd_a/b_plait_sf"/>
</dbReference>
<feature type="compositionally biased region" description="Low complexity" evidence="1">
    <location>
        <begin position="86"/>
        <end position="101"/>
    </location>
</feature>
<keyword evidence="4" id="KW-1185">Reference proteome</keyword>
<dbReference type="SMART" id="SM00443">
    <property type="entry name" value="G_patch"/>
    <property type="match status" value="1"/>
</dbReference>
<dbReference type="EMBL" id="JPKY01000035">
    <property type="protein sequence ID" value="KFH45268.1"/>
    <property type="molecule type" value="Genomic_DNA"/>
</dbReference>
<gene>
    <name evidence="3" type="ORF">ACRE_039780</name>
</gene>
<dbReference type="PANTHER" id="PTHR13288:SF8">
    <property type="entry name" value="SPLICING FACTOR 45"/>
    <property type="match status" value="1"/>
</dbReference>
<evidence type="ECO:0000256" key="1">
    <source>
        <dbReference type="SAM" id="MobiDB-lite"/>
    </source>
</evidence>
<feature type="compositionally biased region" description="Basic and acidic residues" evidence="1">
    <location>
        <begin position="286"/>
        <end position="298"/>
    </location>
</feature>
<dbReference type="SUPFAM" id="SSF54928">
    <property type="entry name" value="RNA-binding domain, RBD"/>
    <property type="match status" value="1"/>
</dbReference>
<evidence type="ECO:0000313" key="3">
    <source>
        <dbReference type="EMBL" id="KFH45268.1"/>
    </source>
</evidence>
<feature type="compositionally biased region" description="Pro residues" evidence="1">
    <location>
        <begin position="207"/>
        <end position="226"/>
    </location>
</feature>
<proteinExistence type="predicted"/>
<feature type="compositionally biased region" description="Polar residues" evidence="1">
    <location>
        <begin position="243"/>
        <end position="253"/>
    </location>
</feature>
<dbReference type="GO" id="GO:0071011">
    <property type="term" value="C:precatalytic spliceosome"/>
    <property type="evidence" value="ECO:0007669"/>
    <property type="project" value="TreeGrafter"/>
</dbReference>
<feature type="compositionally biased region" description="Low complexity" evidence="1">
    <location>
        <begin position="23"/>
        <end position="33"/>
    </location>
</feature>
<dbReference type="Proteomes" id="UP000029964">
    <property type="component" value="Unassembled WGS sequence"/>
</dbReference>
<feature type="region of interest" description="Disordered" evidence="1">
    <location>
        <begin position="184"/>
        <end position="316"/>
    </location>
</feature>
<feature type="compositionally biased region" description="Pro residues" evidence="1">
    <location>
        <begin position="256"/>
        <end position="271"/>
    </location>
</feature>
<name>A0A086T7D6_HAPC1</name>
<organism evidence="3 4">
    <name type="scientific">Hapsidospora chrysogenum (strain ATCC 11550 / CBS 779.69 / DSM 880 / IAM 14645 / JCM 23072 / IMI 49137)</name>
    <name type="common">Acremonium chrysogenum</name>
    <dbReference type="NCBI Taxonomy" id="857340"/>
    <lineage>
        <taxon>Eukaryota</taxon>
        <taxon>Fungi</taxon>
        <taxon>Dikarya</taxon>
        <taxon>Ascomycota</taxon>
        <taxon>Pezizomycotina</taxon>
        <taxon>Sordariomycetes</taxon>
        <taxon>Hypocreomycetidae</taxon>
        <taxon>Hypocreales</taxon>
        <taxon>Bionectriaceae</taxon>
        <taxon>Hapsidospora</taxon>
    </lineage>
</organism>
<dbReference type="PROSITE" id="PS50174">
    <property type="entry name" value="G_PATCH"/>
    <property type="match status" value="1"/>
</dbReference>